<name>A0A6A5VS30_9PLEO</name>
<dbReference type="EMBL" id="ML976662">
    <property type="protein sequence ID" value="KAF1977686.1"/>
    <property type="molecule type" value="Genomic_DNA"/>
</dbReference>
<dbReference type="OrthoDB" id="5125733at2759"/>
<proteinExistence type="predicted"/>
<sequence length="397" mass="44035">EALGEAKSWLEDCLQSHADCPKPDPTFTPTRLVQISPECRLCEMGTQIEPYAALSYCWGGDQVFKTTSQMLPQYKQAIDPTRLPQTLQDAIHVARQLGLHYIWIDALCIIQNSNDDKAIEIGRMAHVYGNATITIGATRASAVWNGFLSPRSPLGTHSPHKIFSLPCKYKGQDMGTVTLLPYTGEGREALDSRGWTFQERVLSPRILDFGSLRTQFTCQTALDHVPSDGWSHLPLDRPYGDGIDARLIADLLAGLYPPEEMLQHWDAIVQGFTDRSLAFATDKFPAIAGMAERYGAILNDEYCAGLWRRGMPANLLWTVDDGLKQIYGEISPRLLQGEVSAPSWSWAAVSQPVRFEAVYTRPGKDTTFCVSVEDCEIQHVDVRAPYGGVATGTLTLR</sequence>
<dbReference type="InterPro" id="IPR010730">
    <property type="entry name" value="HET"/>
</dbReference>
<evidence type="ECO:0000259" key="1">
    <source>
        <dbReference type="Pfam" id="PF06985"/>
    </source>
</evidence>
<accession>A0A6A5VS30</accession>
<protein>
    <submittedName>
        <fullName evidence="2">HET-domain-containing protein</fullName>
    </submittedName>
</protein>
<reference evidence="2" key="1">
    <citation type="journal article" date="2020" name="Stud. Mycol.">
        <title>101 Dothideomycetes genomes: a test case for predicting lifestyles and emergence of pathogens.</title>
        <authorList>
            <person name="Haridas S."/>
            <person name="Albert R."/>
            <person name="Binder M."/>
            <person name="Bloem J."/>
            <person name="Labutti K."/>
            <person name="Salamov A."/>
            <person name="Andreopoulos B."/>
            <person name="Baker S."/>
            <person name="Barry K."/>
            <person name="Bills G."/>
            <person name="Bluhm B."/>
            <person name="Cannon C."/>
            <person name="Castanera R."/>
            <person name="Culley D."/>
            <person name="Daum C."/>
            <person name="Ezra D."/>
            <person name="Gonzalez J."/>
            <person name="Henrissat B."/>
            <person name="Kuo A."/>
            <person name="Liang C."/>
            <person name="Lipzen A."/>
            <person name="Lutzoni F."/>
            <person name="Magnuson J."/>
            <person name="Mondo S."/>
            <person name="Nolan M."/>
            <person name="Ohm R."/>
            <person name="Pangilinan J."/>
            <person name="Park H.-J."/>
            <person name="Ramirez L."/>
            <person name="Alfaro M."/>
            <person name="Sun H."/>
            <person name="Tritt A."/>
            <person name="Yoshinaga Y."/>
            <person name="Zwiers L.-H."/>
            <person name="Turgeon B."/>
            <person name="Goodwin S."/>
            <person name="Spatafora J."/>
            <person name="Crous P."/>
            <person name="Grigoriev I."/>
        </authorList>
    </citation>
    <scope>NUCLEOTIDE SEQUENCE</scope>
    <source>
        <strain evidence="2">CBS 107.79</strain>
    </source>
</reference>
<feature type="domain" description="Heterokaryon incompatibility" evidence="1">
    <location>
        <begin position="51"/>
        <end position="199"/>
    </location>
</feature>
<gene>
    <name evidence="2" type="ORF">BU23DRAFT_436327</name>
</gene>
<dbReference type="PANTHER" id="PTHR33112:SF16">
    <property type="entry name" value="HETEROKARYON INCOMPATIBILITY DOMAIN-CONTAINING PROTEIN"/>
    <property type="match status" value="1"/>
</dbReference>
<organism evidence="2 3">
    <name type="scientific">Bimuria novae-zelandiae CBS 107.79</name>
    <dbReference type="NCBI Taxonomy" id="1447943"/>
    <lineage>
        <taxon>Eukaryota</taxon>
        <taxon>Fungi</taxon>
        <taxon>Dikarya</taxon>
        <taxon>Ascomycota</taxon>
        <taxon>Pezizomycotina</taxon>
        <taxon>Dothideomycetes</taxon>
        <taxon>Pleosporomycetidae</taxon>
        <taxon>Pleosporales</taxon>
        <taxon>Massarineae</taxon>
        <taxon>Didymosphaeriaceae</taxon>
        <taxon>Bimuria</taxon>
    </lineage>
</organism>
<evidence type="ECO:0000313" key="2">
    <source>
        <dbReference type="EMBL" id="KAF1977686.1"/>
    </source>
</evidence>
<dbReference type="Pfam" id="PF06985">
    <property type="entry name" value="HET"/>
    <property type="match status" value="1"/>
</dbReference>
<evidence type="ECO:0000313" key="3">
    <source>
        <dbReference type="Proteomes" id="UP000800036"/>
    </source>
</evidence>
<feature type="non-terminal residue" evidence="2">
    <location>
        <position position="1"/>
    </location>
</feature>
<keyword evidence="3" id="KW-1185">Reference proteome</keyword>
<dbReference type="AlphaFoldDB" id="A0A6A5VS30"/>
<dbReference type="PANTHER" id="PTHR33112">
    <property type="entry name" value="DOMAIN PROTEIN, PUTATIVE-RELATED"/>
    <property type="match status" value="1"/>
</dbReference>
<dbReference type="Proteomes" id="UP000800036">
    <property type="component" value="Unassembled WGS sequence"/>
</dbReference>
<feature type="non-terminal residue" evidence="2">
    <location>
        <position position="397"/>
    </location>
</feature>